<dbReference type="InterPro" id="IPR011990">
    <property type="entry name" value="TPR-like_helical_dom_sf"/>
</dbReference>
<dbReference type="SUPFAM" id="SSF48452">
    <property type="entry name" value="TPR-like"/>
    <property type="match status" value="1"/>
</dbReference>
<dbReference type="OrthoDB" id="54411at2"/>
<name>A0A0P1F0B5_9RHOB</name>
<dbReference type="RefSeq" id="WP_145974932.1">
    <property type="nucleotide sequence ID" value="NZ_CYPU01000036.1"/>
</dbReference>
<evidence type="ECO:0000313" key="3">
    <source>
        <dbReference type="Proteomes" id="UP000050783"/>
    </source>
</evidence>
<keyword evidence="1" id="KW-1133">Transmembrane helix</keyword>
<feature type="transmembrane region" description="Helical" evidence="1">
    <location>
        <begin position="135"/>
        <end position="153"/>
    </location>
</feature>
<evidence type="ECO:0008006" key="4">
    <source>
        <dbReference type="Google" id="ProtNLM"/>
    </source>
</evidence>
<evidence type="ECO:0000256" key="1">
    <source>
        <dbReference type="SAM" id="Phobius"/>
    </source>
</evidence>
<protein>
    <recommendedName>
        <fullName evidence="4">PEP-CTERM system TPR-repeat lipoprotein</fullName>
    </recommendedName>
</protein>
<organism evidence="2 3">
    <name type="scientific">Ruegeria atlantica</name>
    <dbReference type="NCBI Taxonomy" id="81569"/>
    <lineage>
        <taxon>Bacteria</taxon>
        <taxon>Pseudomonadati</taxon>
        <taxon>Pseudomonadota</taxon>
        <taxon>Alphaproteobacteria</taxon>
        <taxon>Rhodobacterales</taxon>
        <taxon>Roseobacteraceae</taxon>
        <taxon>Ruegeria</taxon>
    </lineage>
</organism>
<accession>A0A0P1F0B5</accession>
<dbReference type="Proteomes" id="UP000050783">
    <property type="component" value="Unassembled WGS sequence"/>
</dbReference>
<reference evidence="2 3" key="1">
    <citation type="submission" date="2015-09" db="EMBL/GenBank/DDBJ databases">
        <authorList>
            <consortium name="Swine Surveillance"/>
        </authorList>
    </citation>
    <scope>NUCLEOTIDE SEQUENCE [LARGE SCALE GENOMIC DNA]</scope>
    <source>
        <strain evidence="2 3">CECT 4292</strain>
    </source>
</reference>
<dbReference type="Gene3D" id="1.25.40.10">
    <property type="entry name" value="Tetratricopeptide repeat domain"/>
    <property type="match status" value="1"/>
</dbReference>
<keyword evidence="1" id="KW-0812">Transmembrane</keyword>
<dbReference type="STRING" id="81569.RUM4293_03371"/>
<gene>
    <name evidence="2" type="ORF">RUA4292_01981</name>
</gene>
<keyword evidence="1" id="KW-0472">Membrane</keyword>
<dbReference type="GeneID" id="55493204"/>
<dbReference type="EMBL" id="CYPU01000036">
    <property type="protein sequence ID" value="CUH47805.1"/>
    <property type="molecule type" value="Genomic_DNA"/>
</dbReference>
<proteinExistence type="predicted"/>
<evidence type="ECO:0000313" key="2">
    <source>
        <dbReference type="EMBL" id="CUH47805.1"/>
    </source>
</evidence>
<sequence length="456" mass="49770">MKQTQAVEGQRQITNADVRAALESILANEMFSQSERLSGFLKYIVDEALAGRGDAIRGKTIAQDVYERVPQDSGDPENIVRVHARQLRQNLGMYYETEGKRDPVHIHLDSGGYCPRFEYVDVPTRTPTPSRKRSALTMLSVFVIGGGLGALIANTTLKQPVEVQNPDAQAASQHEQLTRQALLEKSAAALQAANFAEQARGLIFPIFERSRQELLTGVFQHIISTDPEYFGGYAGAAQTLATKAILTPKGSEREEITALAGAMAQKALTLGPTEPWVQSALAWAEVAKGDYEAAYRLSSRAKDMTSQDGHVLDFHGAISLFSGRFEEAIEAADRTNLKGRSNQRFANRNIYGAANYHLGNNEKTLEGFEAAAAFGDPLSAPSLAYQAAALQRLGRVTEANSKLAELNRAWPNAPLGIMFAGIYQNHEHVEEILAPLRELGWTSKVANDEGNATARD</sequence>
<dbReference type="AlphaFoldDB" id="A0A0P1F0B5"/>